<dbReference type="EMBL" id="JAUEDK010000023">
    <property type="protein sequence ID" value="MDN0075919.1"/>
    <property type="molecule type" value="Genomic_DNA"/>
</dbReference>
<dbReference type="InterPro" id="IPR001451">
    <property type="entry name" value="Hexapep"/>
</dbReference>
<comment type="caution">
    <text evidence="1">The sequence shown here is derived from an EMBL/GenBank/DDBJ whole genome shotgun (WGS) entry which is preliminary data.</text>
</comment>
<dbReference type="Proteomes" id="UP001168540">
    <property type="component" value="Unassembled WGS sequence"/>
</dbReference>
<dbReference type="EC" id="2.3.1.-" evidence="1"/>
<accession>A0ABT7XQ52</accession>
<dbReference type="InterPro" id="IPR011004">
    <property type="entry name" value="Trimer_LpxA-like_sf"/>
</dbReference>
<evidence type="ECO:0000313" key="1">
    <source>
        <dbReference type="EMBL" id="MDN0075919.1"/>
    </source>
</evidence>
<dbReference type="GO" id="GO:0016746">
    <property type="term" value="F:acyltransferase activity"/>
    <property type="evidence" value="ECO:0007669"/>
    <property type="project" value="UniProtKB-KW"/>
</dbReference>
<sequence length="191" mass="21063">MSLWTKITHRLSGLIGPRMVVGFTRHDGQRLHRVRISNMTRVETLARLDIEDNVYIGHFSLIDASGGLSIGAGCQITNYVSLLTHSSHVAIRLYGDAYLEHRDHVGYLKKPSVIGRYSFIGPHSVLMPGVAIGKGSIVAAYSFVEAGSYPDFAIIAGNPARVVGDTREGDAKWLAEHPELQPHYQAWAERD</sequence>
<dbReference type="InterPro" id="IPR051159">
    <property type="entry name" value="Hexapeptide_acetyltransf"/>
</dbReference>
<reference evidence="1" key="1">
    <citation type="submission" date="2023-06" db="EMBL/GenBank/DDBJ databases">
        <authorList>
            <person name="Zhang S."/>
        </authorList>
    </citation>
    <scope>NUCLEOTIDE SEQUENCE</scope>
    <source>
        <strain evidence="1">SG2303</strain>
    </source>
</reference>
<dbReference type="RefSeq" id="WP_289830562.1">
    <property type="nucleotide sequence ID" value="NZ_JAUEDK010000023.1"/>
</dbReference>
<gene>
    <name evidence="1" type="ORF">QU481_13590</name>
</gene>
<dbReference type="CDD" id="cd04647">
    <property type="entry name" value="LbH_MAT_like"/>
    <property type="match status" value="1"/>
</dbReference>
<organism evidence="1 2">
    <name type="scientific">Crenobacter oryzisoli</name>
    <dbReference type="NCBI Taxonomy" id="3056844"/>
    <lineage>
        <taxon>Bacteria</taxon>
        <taxon>Pseudomonadati</taxon>
        <taxon>Pseudomonadota</taxon>
        <taxon>Betaproteobacteria</taxon>
        <taxon>Neisseriales</taxon>
        <taxon>Neisseriaceae</taxon>
        <taxon>Crenobacter</taxon>
    </lineage>
</organism>
<keyword evidence="1" id="KW-0012">Acyltransferase</keyword>
<protein>
    <submittedName>
        <fullName evidence="1">Acyltransferase</fullName>
        <ecNumber evidence="1">2.3.1.-</ecNumber>
    </submittedName>
</protein>
<dbReference type="PANTHER" id="PTHR23416">
    <property type="entry name" value="SIALIC ACID SYNTHASE-RELATED"/>
    <property type="match status" value="1"/>
</dbReference>
<evidence type="ECO:0000313" key="2">
    <source>
        <dbReference type="Proteomes" id="UP001168540"/>
    </source>
</evidence>
<keyword evidence="2" id="KW-1185">Reference proteome</keyword>
<name>A0ABT7XQ52_9NEIS</name>
<dbReference type="SUPFAM" id="SSF51161">
    <property type="entry name" value="Trimeric LpxA-like enzymes"/>
    <property type="match status" value="1"/>
</dbReference>
<dbReference type="PANTHER" id="PTHR23416:SF78">
    <property type="entry name" value="LIPOPOLYSACCHARIDE BIOSYNTHESIS O-ACETYL TRANSFERASE WBBJ-RELATED"/>
    <property type="match status" value="1"/>
</dbReference>
<dbReference type="Pfam" id="PF00132">
    <property type="entry name" value="Hexapep"/>
    <property type="match status" value="1"/>
</dbReference>
<proteinExistence type="predicted"/>
<dbReference type="Gene3D" id="2.160.10.10">
    <property type="entry name" value="Hexapeptide repeat proteins"/>
    <property type="match status" value="1"/>
</dbReference>
<keyword evidence="1" id="KW-0808">Transferase</keyword>